<dbReference type="Proteomes" id="UP000608513">
    <property type="component" value="Unassembled WGS sequence"/>
</dbReference>
<dbReference type="RefSeq" id="WP_187077994.1">
    <property type="nucleotide sequence ID" value="NZ_JACORT010000009.1"/>
</dbReference>
<protein>
    <submittedName>
        <fullName evidence="2">Uncharacterized protein</fullName>
    </submittedName>
</protein>
<organism evidence="2 3">
    <name type="scientific">Ramlibacter cellulosilyticus</name>
    <dbReference type="NCBI Taxonomy" id="2764187"/>
    <lineage>
        <taxon>Bacteria</taxon>
        <taxon>Pseudomonadati</taxon>
        <taxon>Pseudomonadota</taxon>
        <taxon>Betaproteobacteria</taxon>
        <taxon>Burkholderiales</taxon>
        <taxon>Comamonadaceae</taxon>
        <taxon>Ramlibacter</taxon>
    </lineage>
</organism>
<feature type="signal peptide" evidence="1">
    <location>
        <begin position="1"/>
        <end position="27"/>
    </location>
</feature>
<evidence type="ECO:0000313" key="2">
    <source>
        <dbReference type="EMBL" id="MBC5785254.1"/>
    </source>
</evidence>
<sequence>MEQKRGATLARWCAAAMLAACAFSARAGVADEAMEGAVADGVTTAIGLAVGAAELNPLGPVLGIGVKYAVMEYAKALPDTERPAVYAAAASLWQGASANNMCVAAAILSGGTFAPACIALGIAWGMKTWGESEHERQFWEGCKALRDYAQRPDMPCIYNAPGQPPARPQEIMVQLIE</sequence>
<keyword evidence="3" id="KW-1185">Reference proteome</keyword>
<reference evidence="2" key="1">
    <citation type="submission" date="2020-08" db="EMBL/GenBank/DDBJ databases">
        <title>Ramlibacter sp. USB13 16S ribosomal RNA gene genome sequencing and assembly.</title>
        <authorList>
            <person name="Kang M."/>
        </authorList>
    </citation>
    <scope>NUCLEOTIDE SEQUENCE</scope>
    <source>
        <strain evidence="2">USB13</strain>
    </source>
</reference>
<feature type="chain" id="PRO_5037048604" evidence="1">
    <location>
        <begin position="28"/>
        <end position="177"/>
    </location>
</feature>
<keyword evidence="1" id="KW-0732">Signal</keyword>
<name>A0A923MW65_9BURK</name>
<accession>A0A923MW65</accession>
<evidence type="ECO:0000313" key="3">
    <source>
        <dbReference type="Proteomes" id="UP000608513"/>
    </source>
</evidence>
<proteinExistence type="predicted"/>
<dbReference type="EMBL" id="JACORT010000009">
    <property type="protein sequence ID" value="MBC5785254.1"/>
    <property type="molecule type" value="Genomic_DNA"/>
</dbReference>
<comment type="caution">
    <text evidence="2">The sequence shown here is derived from an EMBL/GenBank/DDBJ whole genome shotgun (WGS) entry which is preliminary data.</text>
</comment>
<dbReference type="AlphaFoldDB" id="A0A923MW65"/>
<evidence type="ECO:0000256" key="1">
    <source>
        <dbReference type="SAM" id="SignalP"/>
    </source>
</evidence>
<gene>
    <name evidence="2" type="ORF">H8N03_20070</name>
</gene>